<dbReference type="InterPro" id="IPR015424">
    <property type="entry name" value="PyrdxlP-dep_Trfase"/>
</dbReference>
<organism evidence="1">
    <name type="scientific">marine metagenome</name>
    <dbReference type="NCBI Taxonomy" id="408172"/>
    <lineage>
        <taxon>unclassified sequences</taxon>
        <taxon>metagenomes</taxon>
        <taxon>ecological metagenomes</taxon>
    </lineage>
</organism>
<sequence length="98" mass="10392">MVANATGVSQAVAVSSGTSGLHAALVAVGVGRDDLVVLPSFTFIASANAIAYCGASPWLFDVTEESWTLDPALLTKHFETETYQKNGRLIHKETGRRV</sequence>
<reference evidence="1" key="1">
    <citation type="submission" date="2018-05" db="EMBL/GenBank/DDBJ databases">
        <authorList>
            <person name="Lanie J.A."/>
            <person name="Ng W.-L."/>
            <person name="Kazmierczak K.M."/>
            <person name="Andrzejewski T.M."/>
            <person name="Davidsen T.M."/>
            <person name="Wayne K.J."/>
            <person name="Tettelin H."/>
            <person name="Glass J.I."/>
            <person name="Rusch D."/>
            <person name="Podicherti R."/>
            <person name="Tsui H.-C.T."/>
            <person name="Winkler M.E."/>
        </authorList>
    </citation>
    <scope>NUCLEOTIDE SEQUENCE</scope>
</reference>
<dbReference type="SUPFAM" id="SSF53383">
    <property type="entry name" value="PLP-dependent transferases"/>
    <property type="match status" value="1"/>
</dbReference>
<gene>
    <name evidence="1" type="ORF">METZ01_LOCUS387753</name>
</gene>
<dbReference type="InterPro" id="IPR015421">
    <property type="entry name" value="PyrdxlP-dep_Trfase_major"/>
</dbReference>
<evidence type="ECO:0008006" key="2">
    <source>
        <dbReference type="Google" id="ProtNLM"/>
    </source>
</evidence>
<dbReference type="Pfam" id="PF01041">
    <property type="entry name" value="DegT_DnrJ_EryC1"/>
    <property type="match status" value="1"/>
</dbReference>
<dbReference type="GO" id="GO:0030170">
    <property type="term" value="F:pyridoxal phosphate binding"/>
    <property type="evidence" value="ECO:0007669"/>
    <property type="project" value="TreeGrafter"/>
</dbReference>
<dbReference type="GO" id="GO:0000271">
    <property type="term" value="P:polysaccharide biosynthetic process"/>
    <property type="evidence" value="ECO:0007669"/>
    <property type="project" value="TreeGrafter"/>
</dbReference>
<protein>
    <recommendedName>
        <fullName evidence="2">DegT/DnrJ/EryC1/StrS aminotransferase family protein</fullName>
    </recommendedName>
</protein>
<dbReference type="AlphaFoldDB" id="A0A382UKV9"/>
<dbReference type="GO" id="GO:0008483">
    <property type="term" value="F:transaminase activity"/>
    <property type="evidence" value="ECO:0007669"/>
    <property type="project" value="TreeGrafter"/>
</dbReference>
<name>A0A382UKV9_9ZZZZ</name>
<dbReference type="InterPro" id="IPR000653">
    <property type="entry name" value="DegT/StrS_aminotransferase"/>
</dbReference>
<proteinExistence type="predicted"/>
<dbReference type="PANTHER" id="PTHR30244:SF34">
    <property type="entry name" value="DTDP-4-AMINO-4,6-DIDEOXYGALACTOSE TRANSAMINASE"/>
    <property type="match status" value="1"/>
</dbReference>
<feature type="non-terminal residue" evidence="1">
    <location>
        <position position="98"/>
    </location>
</feature>
<dbReference type="Gene3D" id="3.40.640.10">
    <property type="entry name" value="Type I PLP-dependent aspartate aminotransferase-like (Major domain)"/>
    <property type="match status" value="1"/>
</dbReference>
<evidence type="ECO:0000313" key="1">
    <source>
        <dbReference type="EMBL" id="SVD34899.1"/>
    </source>
</evidence>
<accession>A0A382UKV9</accession>
<dbReference type="EMBL" id="UINC01145025">
    <property type="protein sequence ID" value="SVD34899.1"/>
    <property type="molecule type" value="Genomic_DNA"/>
</dbReference>
<dbReference type="PANTHER" id="PTHR30244">
    <property type="entry name" value="TRANSAMINASE"/>
    <property type="match status" value="1"/>
</dbReference>